<feature type="non-terminal residue" evidence="1">
    <location>
        <position position="237"/>
    </location>
</feature>
<sequence>LRAFGGANDRLTPQQARQLKLVTAREIENFRRRSTLILDQGIGEIAKLGGVAGNPAMPVLGLLSVPGVGTSPELTALSISFSADLIDDISRQTQLKINSALTMGLLGEKPPVEITDDIDKILVTRGEKTYLRRANAIVNTEMSRVHNIAQQQNFSEIGQDLDPELRPYLDKRWISDLTQLHPRPDHQEMHDTVIPYDQDFIVGGTPMAHPGDPRGGAENNVWCHCDVVIDTDRLMAK</sequence>
<dbReference type="AlphaFoldDB" id="X0ZQN2"/>
<comment type="caution">
    <text evidence="1">The sequence shown here is derived from an EMBL/GenBank/DDBJ whole genome shotgun (WGS) entry which is preliminary data.</text>
</comment>
<feature type="non-terminal residue" evidence="1">
    <location>
        <position position="1"/>
    </location>
</feature>
<evidence type="ECO:0000313" key="1">
    <source>
        <dbReference type="EMBL" id="GAG50536.1"/>
    </source>
</evidence>
<organism evidence="1">
    <name type="scientific">marine sediment metagenome</name>
    <dbReference type="NCBI Taxonomy" id="412755"/>
    <lineage>
        <taxon>unclassified sequences</taxon>
        <taxon>metagenomes</taxon>
        <taxon>ecological metagenomes</taxon>
    </lineage>
</organism>
<reference evidence="1" key="1">
    <citation type="journal article" date="2014" name="Front. Microbiol.">
        <title>High frequency of phylogenetically diverse reductive dehalogenase-homologous genes in deep subseafloor sedimentary metagenomes.</title>
        <authorList>
            <person name="Kawai M."/>
            <person name="Futagami T."/>
            <person name="Toyoda A."/>
            <person name="Takaki Y."/>
            <person name="Nishi S."/>
            <person name="Hori S."/>
            <person name="Arai W."/>
            <person name="Tsubouchi T."/>
            <person name="Morono Y."/>
            <person name="Uchiyama I."/>
            <person name="Ito T."/>
            <person name="Fujiyama A."/>
            <person name="Inagaki F."/>
            <person name="Takami H."/>
        </authorList>
    </citation>
    <scope>NUCLEOTIDE SEQUENCE</scope>
    <source>
        <strain evidence="1">Expedition CK06-06</strain>
    </source>
</reference>
<evidence type="ECO:0008006" key="2">
    <source>
        <dbReference type="Google" id="ProtNLM"/>
    </source>
</evidence>
<dbReference type="EMBL" id="BARS01050676">
    <property type="protein sequence ID" value="GAG50536.1"/>
    <property type="molecule type" value="Genomic_DNA"/>
</dbReference>
<accession>X0ZQN2</accession>
<proteinExistence type="predicted"/>
<gene>
    <name evidence="1" type="ORF">S01H1_75607</name>
</gene>
<name>X0ZQN2_9ZZZZ</name>
<protein>
    <recommendedName>
        <fullName evidence="2">Phage head morphogenesis domain-containing protein</fullName>
    </recommendedName>
</protein>